<dbReference type="RefSeq" id="WP_093066194.1">
    <property type="nucleotide sequence ID" value="NZ_FNQP01000005.1"/>
</dbReference>
<dbReference type="EMBL" id="FNQP01000005">
    <property type="protein sequence ID" value="SEA20026.1"/>
    <property type="molecule type" value="Genomic_DNA"/>
</dbReference>
<dbReference type="Proteomes" id="UP000199397">
    <property type="component" value="Unassembled WGS sequence"/>
</dbReference>
<dbReference type="OrthoDB" id="5429206at2"/>
<evidence type="ECO:0000313" key="2">
    <source>
        <dbReference type="Proteomes" id="UP000199397"/>
    </source>
</evidence>
<accession>A0A1H3Z8H0</accession>
<protein>
    <recommendedName>
        <fullName evidence="3">Limiting CO2-inducible protein B/C beta carbonyic anhydrase domain-containing protein</fullName>
    </recommendedName>
</protein>
<dbReference type="AlphaFoldDB" id="A0A1H3Z8H0"/>
<keyword evidence="2" id="KW-1185">Reference proteome</keyword>
<proteinExistence type="predicted"/>
<evidence type="ECO:0000313" key="1">
    <source>
        <dbReference type="EMBL" id="SEA20026.1"/>
    </source>
</evidence>
<dbReference type="STRING" id="525918.SAMN05660964_01092"/>
<name>A0A1H3Z8H0_9GAMM</name>
<gene>
    <name evidence="1" type="ORF">SAMN05660964_01092</name>
</gene>
<sequence>MYNVRDNVQASLGHFRMENYWFRYSNFVPRLFNWCVELGFEPGKIMPSRAFCSDESQGYPVILLAKHFGIFPFNHGQVGGIMACDRHGPHAHHGKDLVIVHSSHVGYDPEAMTFGSYRRIQTANHRCSSNCGKIHATLEWYLREYEFACQNIFVDMRADHCRLTLDNQYLSRSRERSLVLHLEKMVEHQHDGEMLPIAMQSTSRTFIATDAFFQHMRWFFNEGTGKQPLGDALLPEYFTYHTSLREDTDGSRQLEQNLIGAMPWIVTSAEPMLTAAQANTQAEFDRAYRSISQDSAYRGRNLLYIAGLHVDISPSPEQAFVLTKFIPWAAYVQLKNGERYVLEQEALFARLQACSADNPQQLGLDAAIQMMEDEEEIYLHLPY</sequence>
<reference evidence="1 2" key="1">
    <citation type="submission" date="2016-10" db="EMBL/GenBank/DDBJ databases">
        <authorList>
            <person name="de Groot N.N."/>
        </authorList>
    </citation>
    <scope>NUCLEOTIDE SEQUENCE [LARGE SCALE GENOMIC DNA]</scope>
    <source>
        <strain evidence="1 2">DSM 21228</strain>
    </source>
</reference>
<evidence type="ECO:0008006" key="3">
    <source>
        <dbReference type="Google" id="ProtNLM"/>
    </source>
</evidence>
<organism evidence="1 2">
    <name type="scientific">Thiothrix caldifontis</name>
    <dbReference type="NCBI Taxonomy" id="525918"/>
    <lineage>
        <taxon>Bacteria</taxon>
        <taxon>Pseudomonadati</taxon>
        <taxon>Pseudomonadota</taxon>
        <taxon>Gammaproteobacteria</taxon>
        <taxon>Thiotrichales</taxon>
        <taxon>Thiotrichaceae</taxon>
        <taxon>Thiothrix</taxon>
    </lineage>
</organism>